<accession>A0A401PIL6</accession>
<name>A0A401PIL6_SCYTO</name>
<dbReference type="STRING" id="75743.A0A401PIL6"/>
<proteinExistence type="predicted"/>
<evidence type="ECO:0000313" key="2">
    <source>
        <dbReference type="Proteomes" id="UP000288216"/>
    </source>
</evidence>
<reference evidence="1 2" key="1">
    <citation type="journal article" date="2018" name="Nat. Ecol. Evol.">
        <title>Shark genomes provide insights into elasmobranch evolution and the origin of vertebrates.</title>
        <authorList>
            <person name="Hara Y"/>
            <person name="Yamaguchi K"/>
            <person name="Onimaru K"/>
            <person name="Kadota M"/>
            <person name="Koyanagi M"/>
            <person name="Keeley SD"/>
            <person name="Tatsumi K"/>
            <person name="Tanaka K"/>
            <person name="Motone F"/>
            <person name="Kageyama Y"/>
            <person name="Nozu R"/>
            <person name="Adachi N"/>
            <person name="Nishimura O"/>
            <person name="Nakagawa R"/>
            <person name="Tanegashima C"/>
            <person name="Kiyatake I"/>
            <person name="Matsumoto R"/>
            <person name="Murakumo K"/>
            <person name="Nishida K"/>
            <person name="Terakita A"/>
            <person name="Kuratani S"/>
            <person name="Sato K"/>
            <person name="Hyodo S Kuraku.S."/>
        </authorList>
    </citation>
    <scope>NUCLEOTIDE SEQUENCE [LARGE SCALE GENOMIC DNA]</scope>
</reference>
<dbReference type="OrthoDB" id="10433381at2759"/>
<dbReference type="AlphaFoldDB" id="A0A401PIL6"/>
<keyword evidence="2" id="KW-1185">Reference proteome</keyword>
<sequence length="80" mass="9386">KLAKTAEQFQKEHRWQDDIKERDVVYFDAKAGTSDFPIIKLPSTLRMLDEWHLNLTPGRGMAFHCNVSNVILKNLRFEII</sequence>
<comment type="caution">
    <text evidence="1">The sequence shown here is derived from an EMBL/GenBank/DDBJ whole genome shotgun (WGS) entry which is preliminary data.</text>
</comment>
<protein>
    <submittedName>
        <fullName evidence="1">Uncharacterized protein</fullName>
    </submittedName>
</protein>
<organism evidence="1 2">
    <name type="scientific">Scyliorhinus torazame</name>
    <name type="common">Cloudy catshark</name>
    <name type="synonym">Catulus torazame</name>
    <dbReference type="NCBI Taxonomy" id="75743"/>
    <lineage>
        <taxon>Eukaryota</taxon>
        <taxon>Metazoa</taxon>
        <taxon>Chordata</taxon>
        <taxon>Craniata</taxon>
        <taxon>Vertebrata</taxon>
        <taxon>Chondrichthyes</taxon>
        <taxon>Elasmobranchii</taxon>
        <taxon>Galeomorphii</taxon>
        <taxon>Galeoidea</taxon>
        <taxon>Carcharhiniformes</taxon>
        <taxon>Scyliorhinidae</taxon>
        <taxon>Scyliorhinus</taxon>
    </lineage>
</organism>
<dbReference type="EMBL" id="BFAA01002227">
    <property type="protein sequence ID" value="GCB72975.1"/>
    <property type="molecule type" value="Genomic_DNA"/>
</dbReference>
<dbReference type="Proteomes" id="UP000288216">
    <property type="component" value="Unassembled WGS sequence"/>
</dbReference>
<gene>
    <name evidence="1" type="ORF">scyTo_0006565</name>
</gene>
<feature type="non-terminal residue" evidence="1">
    <location>
        <position position="1"/>
    </location>
</feature>
<evidence type="ECO:0000313" key="1">
    <source>
        <dbReference type="EMBL" id="GCB72975.1"/>
    </source>
</evidence>